<dbReference type="InterPro" id="IPR007537">
    <property type="entry name" value="tRNAHis_GuaTrfase_Thg1"/>
</dbReference>
<keyword evidence="7" id="KW-0479">Metal-binding</keyword>
<evidence type="ECO:0000256" key="7">
    <source>
        <dbReference type="ARBA" id="ARBA00022723"/>
    </source>
</evidence>
<evidence type="ECO:0000259" key="12">
    <source>
        <dbReference type="Pfam" id="PF14413"/>
    </source>
</evidence>
<keyword evidence="4" id="KW-0808">Transferase</keyword>
<comment type="cofactor">
    <cofactor evidence="1">
        <name>Mg(2+)</name>
        <dbReference type="ChEBI" id="CHEBI:18420"/>
    </cofactor>
</comment>
<evidence type="ECO:0000256" key="2">
    <source>
        <dbReference type="ARBA" id="ARBA00010113"/>
    </source>
</evidence>
<evidence type="ECO:0000259" key="11">
    <source>
        <dbReference type="Pfam" id="PF04446"/>
    </source>
</evidence>
<keyword evidence="5" id="KW-0819">tRNA processing</keyword>
<evidence type="ECO:0000256" key="9">
    <source>
        <dbReference type="ARBA" id="ARBA00022842"/>
    </source>
</evidence>
<dbReference type="GO" id="GO:0000287">
    <property type="term" value="F:magnesium ion binding"/>
    <property type="evidence" value="ECO:0007669"/>
    <property type="project" value="InterPro"/>
</dbReference>
<organism evidence="13 14">
    <name type="scientific">Methanobrevibacter millerae</name>
    <dbReference type="NCBI Taxonomy" id="230361"/>
    <lineage>
        <taxon>Archaea</taxon>
        <taxon>Methanobacteriati</taxon>
        <taxon>Methanobacteriota</taxon>
        <taxon>Methanomada group</taxon>
        <taxon>Methanobacteria</taxon>
        <taxon>Methanobacteriales</taxon>
        <taxon>Methanobacteriaceae</taxon>
        <taxon>Methanobrevibacter</taxon>
    </lineage>
</organism>
<evidence type="ECO:0000256" key="6">
    <source>
        <dbReference type="ARBA" id="ARBA00022695"/>
    </source>
</evidence>
<keyword evidence="10" id="KW-0342">GTP-binding</keyword>
<dbReference type="RefSeq" id="WP_303737817.1">
    <property type="nucleotide sequence ID" value="NZ_SUTE01000091.1"/>
</dbReference>
<dbReference type="InterPro" id="IPR025845">
    <property type="entry name" value="Thg1_C_dom"/>
</dbReference>
<comment type="caution">
    <text evidence="13">The sequence shown here is derived from an EMBL/GenBank/DDBJ whole genome shotgun (WGS) entry which is preliminary data.</text>
</comment>
<keyword evidence="9" id="KW-0460">Magnesium</keyword>
<evidence type="ECO:0000313" key="14">
    <source>
        <dbReference type="Proteomes" id="UP000762703"/>
    </source>
</evidence>
<dbReference type="Gene3D" id="3.30.70.3000">
    <property type="match status" value="1"/>
</dbReference>
<dbReference type="Proteomes" id="UP000762703">
    <property type="component" value="Unassembled WGS sequence"/>
</dbReference>
<dbReference type="GO" id="GO:0006400">
    <property type="term" value="P:tRNA modification"/>
    <property type="evidence" value="ECO:0007669"/>
    <property type="project" value="InterPro"/>
</dbReference>
<evidence type="ECO:0000313" key="13">
    <source>
        <dbReference type="EMBL" id="MBE6506150.1"/>
    </source>
</evidence>
<evidence type="ECO:0000256" key="10">
    <source>
        <dbReference type="ARBA" id="ARBA00023134"/>
    </source>
</evidence>
<dbReference type="Pfam" id="PF04446">
    <property type="entry name" value="Thg1"/>
    <property type="match status" value="1"/>
</dbReference>
<reference evidence="13" key="1">
    <citation type="submission" date="2019-04" db="EMBL/GenBank/DDBJ databases">
        <title>Evolution of Biomass-Degrading Anaerobic Consortia Revealed by Metagenomics.</title>
        <authorList>
            <person name="Peng X."/>
        </authorList>
    </citation>
    <scope>NUCLEOTIDE SEQUENCE</scope>
    <source>
        <strain evidence="13">SIG12</strain>
    </source>
</reference>
<keyword evidence="8" id="KW-0547">Nucleotide-binding</keyword>
<protein>
    <recommendedName>
        <fullName evidence="3">tRNA(His) guanylyltransferase</fullName>
        <ecNumber evidence="3">2.7.7.79</ecNumber>
    </recommendedName>
</protein>
<name>A0A8T3VNA5_9EURY</name>
<dbReference type="InterPro" id="IPR038469">
    <property type="entry name" value="tRNAHis_GuaTrfase_Thg1_sf"/>
</dbReference>
<gene>
    <name evidence="13" type="ORF">E7Z73_10560</name>
</gene>
<dbReference type="EMBL" id="SUTE01000091">
    <property type="protein sequence ID" value="MBE6506150.1"/>
    <property type="molecule type" value="Genomic_DNA"/>
</dbReference>
<dbReference type="GO" id="GO:0008193">
    <property type="term" value="F:tRNA guanylyltransferase activity"/>
    <property type="evidence" value="ECO:0007669"/>
    <property type="project" value="UniProtKB-EC"/>
</dbReference>
<evidence type="ECO:0000256" key="1">
    <source>
        <dbReference type="ARBA" id="ARBA00001946"/>
    </source>
</evidence>
<evidence type="ECO:0000256" key="5">
    <source>
        <dbReference type="ARBA" id="ARBA00022694"/>
    </source>
</evidence>
<feature type="domain" description="Thg1 C-terminal" evidence="12">
    <location>
        <begin position="124"/>
        <end position="214"/>
    </location>
</feature>
<dbReference type="EC" id="2.7.7.79" evidence="3"/>
<keyword evidence="6 13" id="KW-0548">Nucleotidyltransferase</keyword>
<dbReference type="GO" id="GO:0005525">
    <property type="term" value="F:GTP binding"/>
    <property type="evidence" value="ECO:0007669"/>
    <property type="project" value="UniProtKB-KW"/>
</dbReference>
<evidence type="ECO:0000256" key="4">
    <source>
        <dbReference type="ARBA" id="ARBA00022679"/>
    </source>
</evidence>
<dbReference type="PANTHER" id="PTHR12729:SF6">
    <property type="entry name" value="TRNA(HIS) GUANYLYLTRANSFERASE-RELATED"/>
    <property type="match status" value="1"/>
</dbReference>
<evidence type="ECO:0000256" key="3">
    <source>
        <dbReference type="ARBA" id="ARBA00012511"/>
    </source>
</evidence>
<sequence>MKEYEIYSDLRVPVNSKIIVRLDGRSFHSFAQNMELTKPYDDNFYKVIVEVSKELFEEFSPLFIYTFSDEISILLDKVPFNGRIEKINSVMASFTSSSFTLNYDVNFPKAVAFDSRVIPITDDKIYDYFKWRQDEAWRNCVNGYGIHFLKSKYSSSQANEKIRGLGLSDIHEMLFQNGINLNDVETWKKRGIGVYRKNREVTGFNKKESKKQTSYRSFIHVDCNLPIFSKEFFNELF</sequence>
<feature type="domain" description="tRNAHis guanylyltransferase catalytic" evidence="11">
    <location>
        <begin position="1"/>
        <end position="119"/>
    </location>
</feature>
<evidence type="ECO:0000256" key="8">
    <source>
        <dbReference type="ARBA" id="ARBA00022741"/>
    </source>
</evidence>
<dbReference type="AlphaFoldDB" id="A0A8T3VNA5"/>
<comment type="similarity">
    <text evidence="2">Belongs to the tRNA(His) guanylyltransferase family.</text>
</comment>
<proteinExistence type="inferred from homology"/>
<dbReference type="InterPro" id="IPR024956">
    <property type="entry name" value="tRNAHis_GuaTrfase_cat"/>
</dbReference>
<dbReference type="PANTHER" id="PTHR12729">
    <property type="entry name" value="TRNA(HIS) GUANYLYLTRANSFERASE-RELATED"/>
    <property type="match status" value="1"/>
</dbReference>
<accession>A0A8T3VNA5</accession>
<dbReference type="Pfam" id="PF14413">
    <property type="entry name" value="Thg1C"/>
    <property type="match status" value="1"/>
</dbReference>